<dbReference type="InterPro" id="IPR024983">
    <property type="entry name" value="CHAT_dom"/>
</dbReference>
<keyword evidence="2" id="KW-0472">Membrane</keyword>
<accession>A0A362XFQ2</accession>
<reference evidence="4 5" key="1">
    <citation type="submission" date="2018-02" db="EMBL/GenBank/DDBJ databases">
        <title>Genomic Encyclopedia of Archaeal and Bacterial Type Strains, Phase II (KMG-II): from individual species to whole genera.</title>
        <authorList>
            <person name="Goeker M."/>
        </authorList>
    </citation>
    <scope>NUCLEOTIDE SEQUENCE [LARGE SCALE GENOMIC DNA]</scope>
    <source>
        <strain evidence="4 5">DSM 21165</strain>
    </source>
</reference>
<keyword evidence="1" id="KW-0802">TPR repeat</keyword>
<feature type="repeat" description="TPR" evidence="1">
    <location>
        <begin position="191"/>
        <end position="224"/>
    </location>
</feature>
<dbReference type="PANTHER" id="PTHR10098:SF108">
    <property type="entry name" value="TETRATRICOPEPTIDE REPEAT PROTEIN 28"/>
    <property type="match status" value="1"/>
</dbReference>
<evidence type="ECO:0000256" key="1">
    <source>
        <dbReference type="PROSITE-ProRule" id="PRU00339"/>
    </source>
</evidence>
<dbReference type="PANTHER" id="PTHR10098">
    <property type="entry name" value="RAPSYN-RELATED"/>
    <property type="match status" value="1"/>
</dbReference>
<sequence length="1068" mass="122803">MPNVPKNYRLIIIALIFCVNNLLAQSNIHPNIKTINTLIKQDALQEANALIKSDIEKLKETKKCSVLVHYIFPLGKIHILNNAFNEAAQKGKLLVDFIESNTLDAETLYLANIEYSKLCLDIGELPKAYKHANKAKAYAQQTKNTLYLIESAYYLADYAMKLGQIDVLEKHVRSADSILRKNPNSEFKITARVYNLFGALMYFTSKQDSAFYYFNKALKHIPKLEQNEENSLYLPAAIKGNMSVIKLNQGQPSEAKPLIQSSIQLSKAFLDKTQHHPLENRVKRNLTIAYNNLNGLYFDLGDFEKSDFITKLALDYTKSNFPENSQEYFMAALTHAEVKTQKREFKTALKYLDIANKTLAKIPGDNFQLKAFLYNEYANVYYMMEAFKEALEFRELSNLNYKKSNPNAFDPNKLYNTMNLAIAYSEIGEKDKAIKTAKSTYNYFYKAKGENDYFTNALMLTLAKVYYNLGMYNESEIWSEKSIKLYNEKASKETVDRLYFEEDKAEIYILNAQSKYQRAQKKDSLFLKQLLPLINNAIKALEEKKITITAFNDINALIENNTKVFNFAKKINLELYHITNNTSYLEKTISLHESALYNRIRARLNTNPNISFSGIPSHISKREKEIKQTLTTKKENLDALVTNTNIWHTFLDTLKTHYPKYYKMRYATIEKPFADIYKHLPKNTTVIRYLFIENNLYGFVLSSDRKKTITKLKTNNLDAYITQVSNNDNNVKATSKSLFALYQQLWKPLENNITTEKIIIIPDRGLFNLSIESITPKPITTFDELSTNSLLSKHIISYNYSLLLLAKDQKTIGYNKDFVAFAPEFNADMKQHYSITITDSLSIDKTYLNLLPQPFSVDLVKEYSRVFNGDHFINENASKTIFKNEANEHKIIHIGTHAESNNITPELSRLIFAKTNENEDNSLYTYEIYNESLNSNLAILTACETGKPTYQSGEGMISLAHAFNYAGSESILTSLWEIDEKSSSEIIKFFYQNIKKGLPKDKALQQAKLSYINKANGRTLHPQYWAGLVLIGDTTPIHLKSSMDMAWFFIIGMLIIIAAYFILKKRNT</sequence>
<gene>
    <name evidence="4" type="ORF">CLV33_10142</name>
</gene>
<protein>
    <submittedName>
        <fullName evidence="4">CHAT domain-containing protein</fullName>
    </submittedName>
</protein>
<dbReference type="Proteomes" id="UP000251545">
    <property type="component" value="Unassembled WGS sequence"/>
</dbReference>
<keyword evidence="2" id="KW-1133">Transmembrane helix</keyword>
<dbReference type="Gene3D" id="1.25.40.10">
    <property type="entry name" value="Tetratricopeptide repeat domain"/>
    <property type="match status" value="2"/>
</dbReference>
<name>A0A362XFQ2_9FLAO</name>
<comment type="caution">
    <text evidence="4">The sequence shown here is derived from an EMBL/GenBank/DDBJ whole genome shotgun (WGS) entry which is preliminary data.</text>
</comment>
<keyword evidence="2" id="KW-0812">Transmembrane</keyword>
<evidence type="ECO:0000313" key="5">
    <source>
        <dbReference type="Proteomes" id="UP000251545"/>
    </source>
</evidence>
<evidence type="ECO:0000313" key="4">
    <source>
        <dbReference type="EMBL" id="PQV51122.1"/>
    </source>
</evidence>
<dbReference type="Pfam" id="PF12770">
    <property type="entry name" value="CHAT"/>
    <property type="match status" value="1"/>
</dbReference>
<evidence type="ECO:0000259" key="3">
    <source>
        <dbReference type="Pfam" id="PF12770"/>
    </source>
</evidence>
<organism evidence="4 5">
    <name type="scientific">Jejuia pallidilutea</name>
    <dbReference type="NCBI Taxonomy" id="504487"/>
    <lineage>
        <taxon>Bacteria</taxon>
        <taxon>Pseudomonadati</taxon>
        <taxon>Bacteroidota</taxon>
        <taxon>Flavobacteriia</taxon>
        <taxon>Flavobacteriales</taxon>
        <taxon>Flavobacteriaceae</taxon>
        <taxon>Jejuia</taxon>
    </lineage>
</organism>
<dbReference type="PROSITE" id="PS50005">
    <property type="entry name" value="TPR"/>
    <property type="match status" value="1"/>
</dbReference>
<proteinExistence type="predicted"/>
<feature type="domain" description="CHAT" evidence="3">
    <location>
        <begin position="737"/>
        <end position="1033"/>
    </location>
</feature>
<dbReference type="AlphaFoldDB" id="A0A362XFQ2"/>
<feature type="transmembrane region" description="Helical" evidence="2">
    <location>
        <begin position="1045"/>
        <end position="1063"/>
    </location>
</feature>
<dbReference type="InterPro" id="IPR011990">
    <property type="entry name" value="TPR-like_helical_dom_sf"/>
</dbReference>
<dbReference type="SUPFAM" id="SSF48452">
    <property type="entry name" value="TPR-like"/>
    <property type="match status" value="3"/>
</dbReference>
<evidence type="ECO:0000256" key="2">
    <source>
        <dbReference type="SAM" id="Phobius"/>
    </source>
</evidence>
<dbReference type="EMBL" id="PVEO01000001">
    <property type="protein sequence ID" value="PQV51122.1"/>
    <property type="molecule type" value="Genomic_DNA"/>
</dbReference>
<dbReference type="InterPro" id="IPR019734">
    <property type="entry name" value="TPR_rpt"/>
</dbReference>